<dbReference type="InterPro" id="IPR002885">
    <property type="entry name" value="PPR_rpt"/>
</dbReference>
<sequence>MRAASLEPDVISYNSGISACEKGEQWQCALSLLGEMWSIKLEPDVSDDC</sequence>
<evidence type="ECO:0008006" key="4">
    <source>
        <dbReference type="Google" id="ProtNLM"/>
    </source>
</evidence>
<dbReference type="EMBL" id="CAUYUJ010014394">
    <property type="protein sequence ID" value="CAK0840714.1"/>
    <property type="molecule type" value="Genomic_DNA"/>
</dbReference>
<reference evidence="2" key="1">
    <citation type="submission" date="2023-10" db="EMBL/GenBank/DDBJ databases">
        <authorList>
            <person name="Chen Y."/>
            <person name="Shah S."/>
            <person name="Dougan E. K."/>
            <person name="Thang M."/>
            <person name="Chan C."/>
        </authorList>
    </citation>
    <scope>NUCLEOTIDE SEQUENCE [LARGE SCALE GENOMIC DNA]</scope>
</reference>
<feature type="repeat" description="PPR" evidence="1">
    <location>
        <begin position="9"/>
        <end position="43"/>
    </location>
</feature>
<dbReference type="PROSITE" id="PS51257">
    <property type="entry name" value="PROKAR_LIPOPROTEIN"/>
    <property type="match status" value="1"/>
</dbReference>
<evidence type="ECO:0000256" key="1">
    <source>
        <dbReference type="PROSITE-ProRule" id="PRU00708"/>
    </source>
</evidence>
<proteinExistence type="predicted"/>
<accession>A0ABN9T6M5</accession>
<evidence type="ECO:0000313" key="2">
    <source>
        <dbReference type="EMBL" id="CAK0840714.1"/>
    </source>
</evidence>
<dbReference type="InterPro" id="IPR011990">
    <property type="entry name" value="TPR-like_helical_dom_sf"/>
</dbReference>
<evidence type="ECO:0000313" key="3">
    <source>
        <dbReference type="Proteomes" id="UP001189429"/>
    </source>
</evidence>
<dbReference type="Proteomes" id="UP001189429">
    <property type="component" value="Unassembled WGS sequence"/>
</dbReference>
<dbReference type="PROSITE" id="PS51375">
    <property type="entry name" value="PPR"/>
    <property type="match status" value="1"/>
</dbReference>
<dbReference type="Gene3D" id="1.25.40.10">
    <property type="entry name" value="Tetratricopeptide repeat domain"/>
    <property type="match status" value="1"/>
</dbReference>
<keyword evidence="3" id="KW-1185">Reference proteome</keyword>
<comment type="caution">
    <text evidence="2">The sequence shown here is derived from an EMBL/GenBank/DDBJ whole genome shotgun (WGS) entry which is preliminary data.</text>
</comment>
<organism evidence="2 3">
    <name type="scientific">Prorocentrum cordatum</name>
    <dbReference type="NCBI Taxonomy" id="2364126"/>
    <lineage>
        <taxon>Eukaryota</taxon>
        <taxon>Sar</taxon>
        <taxon>Alveolata</taxon>
        <taxon>Dinophyceae</taxon>
        <taxon>Prorocentrales</taxon>
        <taxon>Prorocentraceae</taxon>
        <taxon>Prorocentrum</taxon>
    </lineage>
</organism>
<gene>
    <name evidence="2" type="ORF">PCOR1329_LOCUS36078</name>
</gene>
<protein>
    <recommendedName>
        <fullName evidence="4">Pentatricopeptide repeat-containing protein</fullName>
    </recommendedName>
</protein>
<name>A0ABN9T6M5_9DINO</name>